<dbReference type="SUPFAM" id="SSF53300">
    <property type="entry name" value="vWA-like"/>
    <property type="match status" value="1"/>
</dbReference>
<dbReference type="Proteomes" id="UP000000663">
    <property type="component" value="Chromosome"/>
</dbReference>
<dbReference type="InterPro" id="IPR013783">
    <property type="entry name" value="Ig-like_fold"/>
</dbReference>
<proteinExistence type="predicted"/>
<dbReference type="InterPro" id="IPR052229">
    <property type="entry name" value="Collagen-VI/PIF"/>
</dbReference>
<evidence type="ECO:0000313" key="2">
    <source>
        <dbReference type="EMBL" id="CAJ35814.1"/>
    </source>
</evidence>
<dbReference type="EMBL" id="AM114193">
    <property type="protein sequence ID" value="CAJ35814.1"/>
    <property type="molecule type" value="Genomic_DNA"/>
</dbReference>
<keyword evidence="3" id="KW-1185">Reference proteome</keyword>
<dbReference type="SUPFAM" id="SSF49373">
    <property type="entry name" value="Invasin/intimin cell-adhesion fragments"/>
    <property type="match status" value="5"/>
</dbReference>
<organism evidence="2 3">
    <name type="scientific">Methanocella arvoryzae (strain DSM 22066 / NBRC 105507 / MRE50)</name>
    <dbReference type="NCBI Taxonomy" id="351160"/>
    <lineage>
        <taxon>Archaea</taxon>
        <taxon>Methanobacteriati</taxon>
        <taxon>Methanobacteriota</taxon>
        <taxon>Stenosarchaea group</taxon>
        <taxon>Methanomicrobia</taxon>
        <taxon>Methanocellales</taxon>
        <taxon>Methanocellaceae</taxon>
        <taxon>Methanocella</taxon>
    </lineage>
</organism>
<dbReference type="InterPro" id="IPR008964">
    <property type="entry name" value="Invasin/intimin_cell_adhesion"/>
</dbReference>
<protein>
    <recommendedName>
        <fullName evidence="1">VWFA domain-containing protein</fullName>
    </recommendedName>
</protein>
<dbReference type="InterPro" id="IPR002035">
    <property type="entry name" value="VWF_A"/>
</dbReference>
<dbReference type="PATRIC" id="fig|351160.9.peg.2419"/>
<gene>
    <name evidence="2" type="ORF">RCIX370</name>
</gene>
<dbReference type="KEGG" id="rci:RCIX370"/>
<dbReference type="STRING" id="351160.RCIX370"/>
<dbReference type="PROSITE" id="PS50234">
    <property type="entry name" value="VWFA"/>
    <property type="match status" value="1"/>
</dbReference>
<dbReference type="Pfam" id="PF00092">
    <property type="entry name" value="VWA"/>
    <property type="match status" value="1"/>
</dbReference>
<sequence length="1310" mass="141642">MFKQSFYYRGSGCYMTRLCRHTVLAMAIAIITCIVAGSTLTYAGEVGSPTLIVTTPAKMTAGTTAIADVYLVDSNKPVAGAVITLTYAGAGISGPTSVTTDPTGHARVQITAGPGAGTASLTATYSTYSATKEISVAGLPASLLILPKSTLLNADGTRSYKLEVLVKDASGTPCNATPVGVTIDGTKVTLYTGEDGIARKEIGPRTDSHIYSITAEANGLSESAQVRFIALNLEFPDFSPEMTVGSEVPFTVILLDGTTPVAGVPLTFVVQSPENLATPSAYSAVTDDDGMVVFNFRLSTKVGNNRVVISNPELGYPGSGVITYKAIKGNGGSLSKIELEAVPMPGTPVLANNSDYYKIKVWAKDANNNTVCNVVLDVDKDGEETPYSVTTNSNGYAEFILPPSLYMGSVLLEVKSTDGSVTEHITLTYDCGRPEKIVLKAQPNVIASAEVMTPAGMEDVHATSVIAQVTDKWGHPIEGETVTFESMNTLLGTITGPETVVTDANGEAESTFLLSADAKGKGEVKIKATSGSLPPAYFTIVYTNATFISIDTELTTSGTAGVVELEKNPYITVDITLKGLGWQNRAKPSDVMLVMDRSGSMAWNAGMVFPDPASGSPQKGVLARNSRSTFNSEVDAYNNANKFWDGIVGSSKWKLLYTYSNSQSTPLTIELNSPSNRYYGINGNYYFLMVIDPDGKTYVAGKNYDGVSSSHKTYQNTLTINSPKNGNYRIYGLLIKGYTGSGSTTTYSLKIRSQTITNSGSQPSSYYSSYQSAYNYADSMYDDNWGIYNNTRWEHIATYHNSDERNIQIMLSSPYTNYDNGEYYNLMVIAPDGRAYVSNPKKGYSGSVSSSQSSNENYVWFTDEMAIDGKYEIYGIQFATGTDEDATYSLMVLKPPLRLGSKLTTDSVAKTSAVSFVESRGDGDQVGVVSFYTSASLNSALKQMNSGTNKTTVKNAINSLSASGGTDISSGIKKAIAELDAHKRSTAKQYIIVLTDGYSQYPEFDLIEADKAKAKGYTIFTIGMGMADEDTLKKIASKPEYYYRVLSPEQLEAAYYDIGQEIGGVIAADSTMEIISDRSEVNGVIVNNTEYVMDSAIVTHTNGILERPVNPLIRTIGDKYHLTWNPGIIKLNEVWKVHYTLKINANGTVAPITPESYVEFIREDSNESERAWFVGDTIYSIGTISGNLTNATLPLYVEIDDTVIKNNDTISRQKQPIKWTVNYSNAGFYTQRITIEGNGEKIVIALPDSMYRGDINSTGSYVYLWDAGLLQDAAYTVTVEAKENNGNVHSDSVTVFVDRRMGSIRIADFR</sequence>
<feature type="domain" description="VWFA" evidence="1">
    <location>
        <begin position="888"/>
        <end position="1062"/>
    </location>
</feature>
<dbReference type="SMART" id="SM00327">
    <property type="entry name" value="VWA"/>
    <property type="match status" value="1"/>
</dbReference>
<reference evidence="2 3" key="1">
    <citation type="journal article" date="2006" name="Science">
        <title>Genome of rice cluster I archaea -- the key methane producers in the rice rhizosphere.</title>
        <authorList>
            <person name="Erkel C."/>
            <person name="Kube M."/>
            <person name="Reinhardt R."/>
            <person name="Liesack W."/>
        </authorList>
    </citation>
    <scope>NUCLEOTIDE SEQUENCE [LARGE SCALE GENOMIC DNA]</scope>
    <source>
        <strain evidence="3">DSM 22066 / NBRC 105507 / MRE50</strain>
    </source>
</reference>
<dbReference type="eggNOG" id="arCOG02903">
    <property type="taxonomic scope" value="Archaea"/>
</dbReference>
<dbReference type="Gene3D" id="3.40.50.410">
    <property type="entry name" value="von Willebrand factor, type A domain"/>
    <property type="match status" value="1"/>
</dbReference>
<dbReference type="PANTHER" id="PTHR22588">
    <property type="entry name" value="VWFA DOMAIN-CONTAINING PROTEIN"/>
    <property type="match status" value="1"/>
</dbReference>
<dbReference type="PANTHER" id="PTHR22588:SF3">
    <property type="entry name" value="VWFA DOMAIN-CONTAINING PROTEIN"/>
    <property type="match status" value="1"/>
</dbReference>
<dbReference type="InterPro" id="IPR036465">
    <property type="entry name" value="vWFA_dom_sf"/>
</dbReference>
<evidence type="ECO:0000313" key="3">
    <source>
        <dbReference type="Proteomes" id="UP000000663"/>
    </source>
</evidence>
<accession>Q0W729</accession>
<dbReference type="CDD" id="cd00198">
    <property type="entry name" value="vWFA"/>
    <property type="match status" value="1"/>
</dbReference>
<dbReference type="Gene3D" id="2.60.40.10">
    <property type="entry name" value="Immunoglobulins"/>
    <property type="match status" value="4"/>
</dbReference>
<evidence type="ECO:0000259" key="1">
    <source>
        <dbReference type="PROSITE" id="PS50234"/>
    </source>
</evidence>
<name>Q0W729_METAR</name>